<dbReference type="WBParaSite" id="mrna-Wban_01823">
    <property type="protein sequence ID" value="mrna-Wban_01823"/>
    <property type="gene ID" value="Wban_01823"/>
</dbReference>
<evidence type="ECO:0000313" key="3">
    <source>
        <dbReference type="WBParaSite" id="mrna-Wban_01823"/>
    </source>
</evidence>
<evidence type="ECO:0000256" key="1">
    <source>
        <dbReference type="SAM" id="Phobius"/>
    </source>
</evidence>
<keyword evidence="1" id="KW-0472">Membrane</keyword>
<dbReference type="AlphaFoldDB" id="A0AAF5RTR7"/>
<keyword evidence="1" id="KW-1133">Transmembrane helix</keyword>
<evidence type="ECO:0000313" key="2">
    <source>
        <dbReference type="Proteomes" id="UP000093561"/>
    </source>
</evidence>
<dbReference type="Proteomes" id="UP000093561">
    <property type="component" value="Unassembled WGS sequence"/>
</dbReference>
<feature type="transmembrane region" description="Helical" evidence="1">
    <location>
        <begin position="154"/>
        <end position="175"/>
    </location>
</feature>
<accession>A0AAF5RTR7</accession>
<sequence length="278" mass="33070">MTACSCSLRCCANLIIKYRTNNFNLQKKVKVKTKENGNTAVERCNDNFFSVLQQIETIKKNLTAISTDSTTYKTSYKSYYRIKHNGYAVCRPHAEHSRHHCVPPFTNFSRFDYFKEDSPEHFARLTLNNDECYLTVELGCCLARITHLMFTLKFFIYFFFFYILRQYTYLNGLYLRMKSSYMQCRTLRMKRMTEDNTIGDVKLLQKSENANDEVHCNLPEDINNGMNGRDFEVGSHKILNTSKSERDFEQYEMRKQRFHIGSKWKRDENIFFKLQKVL</sequence>
<reference evidence="3" key="3">
    <citation type="submission" date="2024-02" db="UniProtKB">
        <authorList>
            <consortium name="WormBaseParasite"/>
        </authorList>
    </citation>
    <scope>IDENTIFICATION</scope>
    <source>
        <strain evidence="3">pt0022</strain>
    </source>
</reference>
<name>A0AAF5RTR7_WUCBA</name>
<reference evidence="2" key="2">
    <citation type="journal article" date="2016" name="Mol. Ecol.">
        <title>Population genomics of the filarial nematode parasite Wuchereria bancrofti from mosquitoes.</title>
        <authorList>
            <person name="Small S.T."/>
            <person name="Reimer L.J."/>
            <person name="Tisch D.J."/>
            <person name="King C.L."/>
            <person name="Christensen B.M."/>
            <person name="Siba P.M."/>
            <person name="Kazura J.W."/>
            <person name="Serre D."/>
            <person name="Zimmerman P.A."/>
        </authorList>
    </citation>
    <scope>NUCLEOTIDE SEQUENCE</scope>
    <source>
        <strain evidence="2">pt0022</strain>
    </source>
</reference>
<proteinExistence type="predicted"/>
<protein>
    <submittedName>
        <fullName evidence="3">Uncharacterized protein</fullName>
    </submittedName>
</protein>
<organism evidence="2 3">
    <name type="scientific">Wuchereria bancrofti</name>
    <dbReference type="NCBI Taxonomy" id="6293"/>
    <lineage>
        <taxon>Eukaryota</taxon>
        <taxon>Metazoa</taxon>
        <taxon>Ecdysozoa</taxon>
        <taxon>Nematoda</taxon>
        <taxon>Chromadorea</taxon>
        <taxon>Rhabditida</taxon>
        <taxon>Spirurina</taxon>
        <taxon>Spiruromorpha</taxon>
        <taxon>Filarioidea</taxon>
        <taxon>Onchocercidae</taxon>
        <taxon>Wuchereria</taxon>
    </lineage>
</organism>
<reference evidence="2" key="1">
    <citation type="submission" date="2015-03" db="EMBL/GenBank/DDBJ databases">
        <title>Wuchereria bancrofti Genome Sequencing Papua New Guinea Strain.</title>
        <authorList>
            <person name="Small S.T."/>
            <person name="Serre D."/>
            <person name="Zimmerman P.A."/>
        </authorList>
    </citation>
    <scope>NUCLEOTIDE SEQUENCE [LARGE SCALE GENOMIC DNA]</scope>
    <source>
        <strain evidence="2">pt0022</strain>
    </source>
</reference>
<keyword evidence="1" id="KW-0812">Transmembrane</keyword>